<dbReference type="STRING" id="1797737.A2196_04650"/>
<organism evidence="1 2">
    <name type="scientific">Candidatus Curtissbacteria bacterium RIFOXYA1_FULL_41_14</name>
    <dbReference type="NCBI Taxonomy" id="1797737"/>
    <lineage>
        <taxon>Bacteria</taxon>
        <taxon>Candidatus Curtissiibacteriota</taxon>
    </lineage>
</organism>
<dbReference type="EMBL" id="MFCA01000016">
    <property type="protein sequence ID" value="OGE02308.1"/>
    <property type="molecule type" value="Genomic_DNA"/>
</dbReference>
<proteinExistence type="predicted"/>
<reference evidence="1 2" key="1">
    <citation type="journal article" date="2016" name="Nat. Commun.">
        <title>Thousands of microbial genomes shed light on interconnected biogeochemical processes in an aquifer system.</title>
        <authorList>
            <person name="Anantharaman K."/>
            <person name="Brown C.T."/>
            <person name="Hug L.A."/>
            <person name="Sharon I."/>
            <person name="Castelle C.J."/>
            <person name="Probst A.J."/>
            <person name="Thomas B.C."/>
            <person name="Singh A."/>
            <person name="Wilkins M.J."/>
            <person name="Karaoz U."/>
            <person name="Brodie E.L."/>
            <person name="Williams K.H."/>
            <person name="Hubbard S.S."/>
            <person name="Banfield J.F."/>
        </authorList>
    </citation>
    <scope>NUCLEOTIDE SEQUENCE [LARGE SCALE GENOMIC DNA]</scope>
</reference>
<gene>
    <name evidence="1" type="ORF">A2196_04650</name>
</gene>
<dbReference type="AlphaFoldDB" id="A0A1F5HDW1"/>
<evidence type="ECO:0000313" key="1">
    <source>
        <dbReference type="EMBL" id="OGE02308.1"/>
    </source>
</evidence>
<protein>
    <submittedName>
        <fullName evidence="1">Uncharacterized protein</fullName>
    </submittedName>
</protein>
<evidence type="ECO:0000313" key="2">
    <source>
        <dbReference type="Proteomes" id="UP000176751"/>
    </source>
</evidence>
<sequence>MTKVRVGWDFFGGKEFQPLSLPEGYGQTRLLDGVGDESSYISNEDLERRVQARRTKNGFEPTEKPSSIIMEIDGMSNQQFMKAIEPLRTRMITPPPRSQSPPRR</sequence>
<name>A0A1F5HDW1_9BACT</name>
<accession>A0A1F5HDW1</accession>
<comment type="caution">
    <text evidence="1">The sequence shown here is derived from an EMBL/GenBank/DDBJ whole genome shotgun (WGS) entry which is preliminary data.</text>
</comment>
<dbReference type="Proteomes" id="UP000176751">
    <property type="component" value="Unassembled WGS sequence"/>
</dbReference>